<name>A0A346NMD0_9ALTE</name>
<feature type="domain" description="Transposon Tn7 transposition protein TnsD C-terminal" evidence="2">
    <location>
        <begin position="196"/>
        <end position="292"/>
    </location>
</feature>
<evidence type="ECO:0000259" key="2">
    <source>
        <dbReference type="Pfam" id="PF15978"/>
    </source>
</evidence>
<reference evidence="3 4" key="1">
    <citation type="submission" date="2018-08" db="EMBL/GenBank/DDBJ databases">
        <title>Salinimonas sediminis sp. nov., a piezophilic bacterium isolated from a deep-sea sediment sample from the New Britain Trench.</title>
        <authorList>
            <person name="Cao J."/>
        </authorList>
    </citation>
    <scope>NUCLEOTIDE SEQUENCE [LARGE SCALE GENOMIC DNA]</scope>
    <source>
        <strain evidence="3 4">N102</strain>
    </source>
</reference>
<dbReference type="KEGG" id="salm:D0Y50_10075"/>
<protein>
    <submittedName>
        <fullName evidence="3">Transposase</fullName>
    </submittedName>
</protein>
<dbReference type="Pfam" id="PF15978">
    <property type="entry name" value="TnsD"/>
    <property type="match status" value="2"/>
</dbReference>
<dbReference type="OrthoDB" id="470139at2"/>
<dbReference type="AlphaFoldDB" id="A0A346NMD0"/>
<feature type="domain" description="TniQ" evidence="1">
    <location>
        <begin position="4"/>
        <end position="156"/>
    </location>
</feature>
<dbReference type="Pfam" id="PF06527">
    <property type="entry name" value="TniQ"/>
    <property type="match status" value="1"/>
</dbReference>
<dbReference type="RefSeq" id="WP_117316787.1">
    <property type="nucleotide sequence ID" value="NZ_CP031769.1"/>
</dbReference>
<keyword evidence="4" id="KW-1185">Reference proteome</keyword>
<accession>A0A346NMD0</accession>
<dbReference type="EMBL" id="CP031769">
    <property type="protein sequence ID" value="AXR06687.1"/>
    <property type="molecule type" value="Genomic_DNA"/>
</dbReference>
<dbReference type="Proteomes" id="UP000262073">
    <property type="component" value="Chromosome"/>
</dbReference>
<gene>
    <name evidence="3" type="ORF">D0Y50_10075</name>
</gene>
<evidence type="ECO:0000313" key="3">
    <source>
        <dbReference type="EMBL" id="AXR06687.1"/>
    </source>
</evidence>
<dbReference type="InterPro" id="IPR032750">
    <property type="entry name" value="TnsD_C"/>
</dbReference>
<proteinExistence type="predicted"/>
<evidence type="ECO:0000313" key="4">
    <source>
        <dbReference type="Proteomes" id="UP000262073"/>
    </source>
</evidence>
<organism evidence="3 4">
    <name type="scientific">Salinimonas sediminis</name>
    <dbReference type="NCBI Taxonomy" id="2303538"/>
    <lineage>
        <taxon>Bacteria</taxon>
        <taxon>Pseudomonadati</taxon>
        <taxon>Pseudomonadota</taxon>
        <taxon>Gammaproteobacteria</taxon>
        <taxon>Alteromonadales</taxon>
        <taxon>Alteromonadaceae</taxon>
        <taxon>Alteromonas/Salinimonas group</taxon>
        <taxon>Salinimonas</taxon>
    </lineage>
</organism>
<feature type="domain" description="Transposon Tn7 transposition protein TnsD C-terminal" evidence="2">
    <location>
        <begin position="309"/>
        <end position="440"/>
    </location>
</feature>
<dbReference type="InterPro" id="IPR009492">
    <property type="entry name" value="TniQ"/>
</dbReference>
<evidence type="ECO:0000259" key="1">
    <source>
        <dbReference type="Pfam" id="PF06527"/>
    </source>
</evidence>
<sequence>MLGFPLPYHDELLYSTIARHGVHSGIVSPKELLQDVYGDTRVIATSDLPGHLNRIAALYPEKNGITASDLLYQNTLFPLYAFFMGEARRKALVQELTSDGKSAVHLKSGAAAWRVKQPEYLRYCPGCIKQQEHALGECYWRRDWQVAGADSCPIHGSLIDSDIHRHDVHRHQYTPLNAETSIPAEQKPGCWQSDLIAQSIRELLNLKQIAVPELVQWGYWYKKLAADHQLNRGSQVRHEQVEQKVIAFWGVDWLTAQKLMPDSGESNWLRNMFRKHRKAFSYLEHLIVLHAFLKPGWKMADVITFVARLQPKAKTSTTAQQEIDQTRLEDYRRRWLNALEKHGTKLARLNGYGDVYAWLYRYDKTWLIEINQGHRIPLLRHRPKVSWRKRDVDTVKALMALRNESECILDAPRLSRNWYLNQLKHRASLEKHLELLPLCSLFFDRYCESIFEYQIRRISRVVIKAVLAGDVLKRWQVLKWSGLSEERLTEEAKNFLKELFGI</sequence>